<evidence type="ECO:0000313" key="1">
    <source>
        <dbReference type="EMBL" id="KAK7841395.1"/>
    </source>
</evidence>
<gene>
    <name evidence="1" type="primary">DCL4_1</name>
    <name evidence="1" type="ORF">CFP56_015476</name>
</gene>
<comment type="caution">
    <text evidence="1">The sequence shown here is derived from an EMBL/GenBank/DDBJ whole genome shotgun (WGS) entry which is preliminary data.</text>
</comment>
<name>A0AAW0KRJ5_QUESU</name>
<dbReference type="EMBL" id="PKMF04000242">
    <property type="protein sequence ID" value="KAK7841395.1"/>
    <property type="molecule type" value="Genomic_DNA"/>
</dbReference>
<sequence length="160" mass="17694">MGSAQVVTIGEANVHVYFMLDPTGFMANTAKLLALNKSSGEGGGGGGGELRERRQFDFRNEVSSRTPSRIKRLHNNHTTARAQGLVLTTTTTTLSLSVCRVDADDDEVELGTDWSYARKLWRRILLWDDHIAVLLIHELGHLIRKPQKSICVILAPMVAL</sequence>
<protein>
    <submittedName>
        <fullName evidence="1">Dicer-like protein 4</fullName>
    </submittedName>
</protein>
<dbReference type="Proteomes" id="UP000237347">
    <property type="component" value="Unassembled WGS sequence"/>
</dbReference>
<accession>A0AAW0KRJ5</accession>
<proteinExistence type="predicted"/>
<reference evidence="1 2" key="1">
    <citation type="journal article" date="2018" name="Sci. Data">
        <title>The draft genome sequence of cork oak.</title>
        <authorList>
            <person name="Ramos A.M."/>
            <person name="Usie A."/>
            <person name="Barbosa P."/>
            <person name="Barros P.M."/>
            <person name="Capote T."/>
            <person name="Chaves I."/>
            <person name="Simoes F."/>
            <person name="Abreu I."/>
            <person name="Carrasquinho I."/>
            <person name="Faro C."/>
            <person name="Guimaraes J.B."/>
            <person name="Mendonca D."/>
            <person name="Nobrega F."/>
            <person name="Rodrigues L."/>
            <person name="Saibo N.J.M."/>
            <person name="Varela M.C."/>
            <person name="Egas C."/>
            <person name="Matos J."/>
            <person name="Miguel C.M."/>
            <person name="Oliveira M.M."/>
            <person name="Ricardo C.P."/>
            <person name="Goncalves S."/>
        </authorList>
    </citation>
    <scope>NUCLEOTIDE SEQUENCE [LARGE SCALE GENOMIC DNA]</scope>
    <source>
        <strain evidence="2">cv. HL8</strain>
    </source>
</reference>
<dbReference type="AlphaFoldDB" id="A0AAW0KRJ5"/>
<feature type="non-terminal residue" evidence="1">
    <location>
        <position position="160"/>
    </location>
</feature>
<keyword evidence="2" id="KW-1185">Reference proteome</keyword>
<evidence type="ECO:0000313" key="2">
    <source>
        <dbReference type="Proteomes" id="UP000237347"/>
    </source>
</evidence>
<organism evidence="1 2">
    <name type="scientific">Quercus suber</name>
    <name type="common">Cork oak</name>
    <dbReference type="NCBI Taxonomy" id="58331"/>
    <lineage>
        <taxon>Eukaryota</taxon>
        <taxon>Viridiplantae</taxon>
        <taxon>Streptophyta</taxon>
        <taxon>Embryophyta</taxon>
        <taxon>Tracheophyta</taxon>
        <taxon>Spermatophyta</taxon>
        <taxon>Magnoliopsida</taxon>
        <taxon>eudicotyledons</taxon>
        <taxon>Gunneridae</taxon>
        <taxon>Pentapetalae</taxon>
        <taxon>rosids</taxon>
        <taxon>fabids</taxon>
        <taxon>Fagales</taxon>
        <taxon>Fagaceae</taxon>
        <taxon>Quercus</taxon>
    </lineage>
</organism>